<feature type="signal peptide" evidence="1">
    <location>
        <begin position="1"/>
        <end position="25"/>
    </location>
</feature>
<feature type="non-terminal residue" evidence="2">
    <location>
        <position position="1"/>
    </location>
</feature>
<gene>
    <name evidence="2" type="ORF">PGLA1383_LOCUS47526</name>
</gene>
<feature type="chain" id="PRO_5032751468" evidence="1">
    <location>
        <begin position="26"/>
        <end position="148"/>
    </location>
</feature>
<evidence type="ECO:0000256" key="1">
    <source>
        <dbReference type="SAM" id="SignalP"/>
    </source>
</evidence>
<protein>
    <submittedName>
        <fullName evidence="2">Uncharacterized protein</fullName>
    </submittedName>
</protein>
<evidence type="ECO:0000313" key="2">
    <source>
        <dbReference type="EMBL" id="CAE8631419.1"/>
    </source>
</evidence>
<name>A0A813H117_POLGL</name>
<dbReference type="AlphaFoldDB" id="A0A813H117"/>
<evidence type="ECO:0000313" key="3">
    <source>
        <dbReference type="Proteomes" id="UP000654075"/>
    </source>
</evidence>
<keyword evidence="3" id="KW-1185">Reference proteome</keyword>
<feature type="non-terminal residue" evidence="2">
    <location>
        <position position="148"/>
    </location>
</feature>
<accession>A0A813H117</accession>
<dbReference type="EMBL" id="CAJNNV010030124">
    <property type="protein sequence ID" value="CAE8631419.1"/>
    <property type="molecule type" value="Genomic_DNA"/>
</dbReference>
<sequence length="148" mass="15190">RRMASAAQEWLSLGSGSLALGAAAAAASGAGKRSPRGVAARAAASSSGARSGDRELECWAYFATQREWCDHVLLYSDGTYKRAHLGGGGTWRLYVPDGGSALLLELDGLGKEGPLVFVSPDGGTDLFEAGTSELRHVSGPAAPLGVDQ</sequence>
<reference evidence="2" key="1">
    <citation type="submission" date="2021-02" db="EMBL/GenBank/DDBJ databases">
        <authorList>
            <person name="Dougan E. K."/>
            <person name="Rhodes N."/>
            <person name="Thang M."/>
            <person name="Chan C."/>
        </authorList>
    </citation>
    <scope>NUCLEOTIDE SEQUENCE</scope>
</reference>
<organism evidence="2 3">
    <name type="scientific">Polarella glacialis</name>
    <name type="common">Dinoflagellate</name>
    <dbReference type="NCBI Taxonomy" id="89957"/>
    <lineage>
        <taxon>Eukaryota</taxon>
        <taxon>Sar</taxon>
        <taxon>Alveolata</taxon>
        <taxon>Dinophyceae</taxon>
        <taxon>Suessiales</taxon>
        <taxon>Suessiaceae</taxon>
        <taxon>Polarella</taxon>
    </lineage>
</organism>
<proteinExistence type="predicted"/>
<comment type="caution">
    <text evidence="2">The sequence shown here is derived from an EMBL/GenBank/DDBJ whole genome shotgun (WGS) entry which is preliminary data.</text>
</comment>
<dbReference type="Proteomes" id="UP000654075">
    <property type="component" value="Unassembled WGS sequence"/>
</dbReference>
<keyword evidence="1" id="KW-0732">Signal</keyword>